<keyword evidence="3" id="KW-1185">Reference proteome</keyword>
<feature type="non-terminal residue" evidence="2">
    <location>
        <position position="1"/>
    </location>
</feature>
<protein>
    <submittedName>
        <fullName evidence="2">Uncharacterized protein</fullName>
    </submittedName>
</protein>
<dbReference type="Proteomes" id="UP001159405">
    <property type="component" value="Unassembled WGS sequence"/>
</dbReference>
<evidence type="ECO:0000256" key="1">
    <source>
        <dbReference type="SAM" id="MobiDB-lite"/>
    </source>
</evidence>
<evidence type="ECO:0000313" key="3">
    <source>
        <dbReference type="Proteomes" id="UP001159405"/>
    </source>
</evidence>
<comment type="caution">
    <text evidence="2">The sequence shown here is derived from an EMBL/GenBank/DDBJ whole genome shotgun (WGS) entry which is preliminary data.</text>
</comment>
<organism evidence="2 3">
    <name type="scientific">Porites lobata</name>
    <dbReference type="NCBI Taxonomy" id="104759"/>
    <lineage>
        <taxon>Eukaryota</taxon>
        <taxon>Metazoa</taxon>
        <taxon>Cnidaria</taxon>
        <taxon>Anthozoa</taxon>
        <taxon>Hexacorallia</taxon>
        <taxon>Scleractinia</taxon>
        <taxon>Fungiina</taxon>
        <taxon>Poritidae</taxon>
        <taxon>Porites</taxon>
    </lineage>
</organism>
<sequence>EFREAVKNIIPGEPFTENFSFGFIDKKQKKLWVLTDTELPDAYAAAISGQPLWVDPSHVVVNEERAGGVNKKGNQTNKRSHDEANAASPSFTEKIDDQTKTLEDKHGETVFQPYQYRLWAEMLV</sequence>
<dbReference type="EMBL" id="CALNXK010000011">
    <property type="protein sequence ID" value="CAH3043755.1"/>
    <property type="molecule type" value="Genomic_DNA"/>
</dbReference>
<proteinExistence type="predicted"/>
<accession>A0ABN8N614</accession>
<gene>
    <name evidence="2" type="ORF">PLOB_00002630</name>
</gene>
<evidence type="ECO:0000313" key="2">
    <source>
        <dbReference type="EMBL" id="CAH3043755.1"/>
    </source>
</evidence>
<reference evidence="2 3" key="1">
    <citation type="submission" date="2022-05" db="EMBL/GenBank/DDBJ databases">
        <authorList>
            <consortium name="Genoscope - CEA"/>
            <person name="William W."/>
        </authorList>
    </citation>
    <scope>NUCLEOTIDE SEQUENCE [LARGE SCALE GENOMIC DNA]</scope>
</reference>
<name>A0ABN8N614_9CNID</name>
<feature type="region of interest" description="Disordered" evidence="1">
    <location>
        <begin position="64"/>
        <end position="101"/>
    </location>
</feature>